<accession>B1I2L5</accession>
<keyword evidence="1" id="KW-0677">Repeat</keyword>
<name>B1I2L5_DESAP</name>
<proteinExistence type="predicted"/>
<evidence type="ECO:0000256" key="2">
    <source>
        <dbReference type="ARBA" id="ARBA00022803"/>
    </source>
</evidence>
<dbReference type="Pfam" id="PF07719">
    <property type="entry name" value="TPR_2"/>
    <property type="match status" value="1"/>
</dbReference>
<feature type="repeat" description="TPR" evidence="3">
    <location>
        <begin position="12"/>
        <end position="45"/>
    </location>
</feature>
<evidence type="ECO:0000313" key="5">
    <source>
        <dbReference type="Proteomes" id="UP000008544"/>
    </source>
</evidence>
<dbReference type="AlphaFoldDB" id="B1I2L5"/>
<evidence type="ECO:0000256" key="1">
    <source>
        <dbReference type="ARBA" id="ARBA00022737"/>
    </source>
</evidence>
<keyword evidence="2 3" id="KW-0802">TPR repeat</keyword>
<gene>
    <name evidence="4" type="ordered locus">Daud_0725</name>
</gene>
<dbReference type="InterPro" id="IPR013105">
    <property type="entry name" value="TPR_2"/>
</dbReference>
<dbReference type="SUPFAM" id="SSF48452">
    <property type="entry name" value="TPR-like"/>
    <property type="match status" value="1"/>
</dbReference>
<dbReference type="InterPro" id="IPR019734">
    <property type="entry name" value="TPR_rpt"/>
</dbReference>
<dbReference type="Proteomes" id="UP000008544">
    <property type="component" value="Chromosome"/>
</dbReference>
<dbReference type="PROSITE" id="PS50005">
    <property type="entry name" value="TPR"/>
    <property type="match status" value="1"/>
</dbReference>
<dbReference type="EMBL" id="CP000860">
    <property type="protein sequence ID" value="ACA59255.1"/>
    <property type="molecule type" value="Genomic_DNA"/>
</dbReference>
<reference evidence="4 5" key="2">
    <citation type="journal article" date="2008" name="Science">
        <title>Environmental genomics reveals a single-species ecosystem deep within Earth.</title>
        <authorList>
            <person name="Chivian D."/>
            <person name="Brodie E.L."/>
            <person name="Alm E.J."/>
            <person name="Culley D.E."/>
            <person name="Dehal P.S."/>
            <person name="Desantis T.Z."/>
            <person name="Gihring T.M."/>
            <person name="Lapidus A."/>
            <person name="Lin L.H."/>
            <person name="Lowry S.R."/>
            <person name="Moser D.P."/>
            <person name="Richardson P.M."/>
            <person name="Southam G."/>
            <person name="Wanger G."/>
            <person name="Pratt L.M."/>
            <person name="Andersen G.L."/>
            <person name="Hazen T.C."/>
            <person name="Brockman F.J."/>
            <person name="Arkin A.P."/>
            <person name="Onstott T.C."/>
        </authorList>
    </citation>
    <scope>NUCLEOTIDE SEQUENCE [LARGE SCALE GENOMIC DNA]</scope>
    <source>
        <strain evidence="4 5">MP104C</strain>
    </source>
</reference>
<sequence length="87" mass="9293">MLAAGCGNAAKAREAVARGDAAMEKGDFDAAARAYEEALRLDLDNAAARTGAEKAKKAGNLDGYLKSVVPIIDETEKLARQWDELRQ</sequence>
<dbReference type="KEGG" id="dau:Daud_0725"/>
<reference evidence="5" key="1">
    <citation type="submission" date="2007-10" db="EMBL/GenBank/DDBJ databases">
        <title>Complete sequence of chromosome of Desulforudis audaxviator MP104C.</title>
        <authorList>
            <person name="Copeland A."/>
            <person name="Lucas S."/>
            <person name="Lapidus A."/>
            <person name="Barry K."/>
            <person name="Glavina del Rio T."/>
            <person name="Dalin E."/>
            <person name="Tice H."/>
            <person name="Bruce D."/>
            <person name="Pitluck S."/>
            <person name="Lowry S.R."/>
            <person name="Larimer F."/>
            <person name="Land M.L."/>
            <person name="Hauser L."/>
            <person name="Kyrpides N."/>
            <person name="Ivanova N.N."/>
            <person name="Richardson P."/>
        </authorList>
    </citation>
    <scope>NUCLEOTIDE SEQUENCE [LARGE SCALE GENOMIC DNA]</scope>
    <source>
        <strain evidence="5">MP104C</strain>
    </source>
</reference>
<evidence type="ECO:0000256" key="3">
    <source>
        <dbReference type="PROSITE-ProRule" id="PRU00339"/>
    </source>
</evidence>
<dbReference type="RefSeq" id="WP_012301842.1">
    <property type="nucleotide sequence ID" value="NC_010424.1"/>
</dbReference>
<dbReference type="STRING" id="477974.Daud_0725"/>
<organism evidence="4 5">
    <name type="scientific">Desulforudis audaxviator (strain MP104C)</name>
    <dbReference type="NCBI Taxonomy" id="477974"/>
    <lineage>
        <taxon>Bacteria</taxon>
        <taxon>Bacillati</taxon>
        <taxon>Bacillota</taxon>
        <taxon>Clostridia</taxon>
        <taxon>Thermoanaerobacterales</taxon>
        <taxon>Candidatus Desulforudaceae</taxon>
        <taxon>Candidatus Desulforudis</taxon>
    </lineage>
</organism>
<protein>
    <submittedName>
        <fullName evidence="4">Tetratricopeptide TPR_2 repeat protein</fullName>
    </submittedName>
</protein>
<dbReference type="InterPro" id="IPR011990">
    <property type="entry name" value="TPR-like_helical_dom_sf"/>
</dbReference>
<dbReference type="OrthoDB" id="1953267at2"/>
<evidence type="ECO:0000313" key="4">
    <source>
        <dbReference type="EMBL" id="ACA59255.1"/>
    </source>
</evidence>
<dbReference type="HOGENOM" id="CLU_2478227_0_0_9"/>
<keyword evidence="5" id="KW-1185">Reference proteome</keyword>
<dbReference type="Gene3D" id="1.25.40.10">
    <property type="entry name" value="Tetratricopeptide repeat domain"/>
    <property type="match status" value="1"/>
</dbReference>